<accession>A0ABQ7Q768</accession>
<organism evidence="2 3">
    <name type="scientific">Plutella xylostella</name>
    <name type="common">Diamondback moth</name>
    <name type="synonym">Plutella maculipennis</name>
    <dbReference type="NCBI Taxonomy" id="51655"/>
    <lineage>
        <taxon>Eukaryota</taxon>
        <taxon>Metazoa</taxon>
        <taxon>Ecdysozoa</taxon>
        <taxon>Arthropoda</taxon>
        <taxon>Hexapoda</taxon>
        <taxon>Insecta</taxon>
        <taxon>Pterygota</taxon>
        <taxon>Neoptera</taxon>
        <taxon>Endopterygota</taxon>
        <taxon>Lepidoptera</taxon>
        <taxon>Glossata</taxon>
        <taxon>Ditrysia</taxon>
        <taxon>Yponomeutoidea</taxon>
        <taxon>Plutellidae</taxon>
        <taxon>Plutella</taxon>
    </lineage>
</organism>
<protein>
    <submittedName>
        <fullName evidence="2">Uncharacterized protein</fullName>
    </submittedName>
</protein>
<evidence type="ECO:0000256" key="1">
    <source>
        <dbReference type="SAM" id="MobiDB-lite"/>
    </source>
</evidence>
<name>A0ABQ7Q768_PLUXY</name>
<gene>
    <name evidence="2" type="ORF">JYU34_015064</name>
</gene>
<dbReference type="EMBL" id="JAHIBW010000020">
    <property type="protein sequence ID" value="KAG7300738.1"/>
    <property type="molecule type" value="Genomic_DNA"/>
</dbReference>
<keyword evidence="3" id="KW-1185">Reference proteome</keyword>
<proteinExistence type="predicted"/>
<reference evidence="2 3" key="1">
    <citation type="submission" date="2021-06" db="EMBL/GenBank/DDBJ databases">
        <title>A haploid diamondback moth (Plutella xylostella L.) genome assembly resolves 31 chromosomes and identifies a diamide resistance mutation.</title>
        <authorList>
            <person name="Ward C.M."/>
            <person name="Perry K.D."/>
            <person name="Baker G."/>
            <person name="Powis K."/>
            <person name="Heckel D.G."/>
            <person name="Baxter S.W."/>
        </authorList>
    </citation>
    <scope>NUCLEOTIDE SEQUENCE [LARGE SCALE GENOMIC DNA]</scope>
    <source>
        <strain evidence="2 3">LV</strain>
        <tissue evidence="2">Single pupa</tissue>
    </source>
</reference>
<evidence type="ECO:0000313" key="2">
    <source>
        <dbReference type="EMBL" id="KAG7300738.1"/>
    </source>
</evidence>
<evidence type="ECO:0000313" key="3">
    <source>
        <dbReference type="Proteomes" id="UP000823941"/>
    </source>
</evidence>
<feature type="region of interest" description="Disordered" evidence="1">
    <location>
        <begin position="1"/>
        <end position="36"/>
    </location>
</feature>
<sequence>MRRHNGADPTKSQEVRSGAVDVPWKHQPAVTPTPSARKLLIADLGPNSHQFDSENVHDKKY</sequence>
<comment type="caution">
    <text evidence="2">The sequence shown here is derived from an EMBL/GenBank/DDBJ whole genome shotgun (WGS) entry which is preliminary data.</text>
</comment>
<dbReference type="Proteomes" id="UP000823941">
    <property type="component" value="Chromosome 20"/>
</dbReference>